<dbReference type="GO" id="GO:0005886">
    <property type="term" value="C:plasma membrane"/>
    <property type="evidence" value="ECO:0007669"/>
    <property type="project" value="UniProtKB-SubCell"/>
</dbReference>
<dbReference type="GO" id="GO:0046961">
    <property type="term" value="F:proton-transporting ATPase activity, rotational mechanism"/>
    <property type="evidence" value="ECO:0007669"/>
    <property type="project" value="InterPro"/>
</dbReference>
<dbReference type="NCBIfam" id="NF002267">
    <property type="entry name" value="PRK01198.1-3"/>
    <property type="match status" value="1"/>
</dbReference>
<dbReference type="GO" id="GO:0042777">
    <property type="term" value="P:proton motive force-driven plasma membrane ATP synthesis"/>
    <property type="evidence" value="ECO:0007669"/>
    <property type="project" value="UniProtKB-UniRule"/>
</dbReference>
<evidence type="ECO:0000313" key="8">
    <source>
        <dbReference type="EMBL" id="HIP84469.1"/>
    </source>
</evidence>
<dbReference type="Proteomes" id="UP000643554">
    <property type="component" value="Unassembled WGS sequence"/>
</dbReference>
<dbReference type="InterPro" id="IPR035067">
    <property type="entry name" value="V-type_ATPase_csu/dsu"/>
</dbReference>
<dbReference type="EMBL" id="DQUI01000061">
    <property type="protein sequence ID" value="HIP84469.1"/>
    <property type="molecule type" value="Genomic_DNA"/>
</dbReference>
<keyword evidence="7" id="KW-1133">Transmembrane helix</keyword>
<feature type="transmembrane region" description="Helical" evidence="7">
    <location>
        <begin position="12"/>
        <end position="35"/>
    </location>
</feature>
<evidence type="ECO:0000256" key="7">
    <source>
        <dbReference type="SAM" id="Phobius"/>
    </source>
</evidence>
<name>A0A833DZW6_9EURY</name>
<keyword evidence="4 6" id="KW-0406">Ion transport</keyword>
<comment type="subcellular location">
    <subcellularLocation>
        <location evidence="6">Cell membrane</location>
        <topology evidence="6">Peripheral membrane protein</topology>
    </subcellularLocation>
</comment>
<evidence type="ECO:0000256" key="3">
    <source>
        <dbReference type="ARBA" id="ARBA00022781"/>
    </source>
</evidence>
<dbReference type="PANTHER" id="PTHR38682:SF1">
    <property type="entry name" value="V-TYPE ATP SYNTHASE SUBUNIT C"/>
    <property type="match status" value="1"/>
</dbReference>
<dbReference type="NCBIfam" id="TIGR02923">
    <property type="entry name" value="AhaC"/>
    <property type="match status" value="1"/>
</dbReference>
<dbReference type="GO" id="GO:0046933">
    <property type="term" value="F:proton-transporting ATP synthase activity, rotational mechanism"/>
    <property type="evidence" value="ECO:0007669"/>
    <property type="project" value="UniProtKB-UniRule"/>
</dbReference>
<evidence type="ECO:0000256" key="6">
    <source>
        <dbReference type="HAMAP-Rule" id="MF_00314"/>
    </source>
</evidence>
<dbReference type="Proteomes" id="UP000618343">
    <property type="component" value="Unassembled WGS sequence"/>
</dbReference>
<keyword evidence="5 6" id="KW-0066">ATP synthesis</keyword>
<organism evidence="8 10">
    <name type="scientific">Methanothermococcus okinawensis</name>
    <dbReference type="NCBI Taxonomy" id="155863"/>
    <lineage>
        <taxon>Archaea</taxon>
        <taxon>Methanobacteriati</taxon>
        <taxon>Methanobacteriota</taxon>
        <taxon>Methanomada group</taxon>
        <taxon>Methanococci</taxon>
        <taxon>Methanococcales</taxon>
        <taxon>Methanococcaceae</taxon>
        <taxon>Methanothermococcus</taxon>
    </lineage>
</organism>
<gene>
    <name evidence="6" type="primary">atpC</name>
    <name evidence="8" type="ORF">EYH15_03165</name>
    <name evidence="9" type="ORF">EYH21_00315</name>
</gene>
<evidence type="ECO:0000256" key="1">
    <source>
        <dbReference type="ARBA" id="ARBA00006709"/>
    </source>
</evidence>
<comment type="similarity">
    <text evidence="1 6">Belongs to the V-ATPase V0D/AC39 subunit family.</text>
</comment>
<dbReference type="SUPFAM" id="SSF103486">
    <property type="entry name" value="V-type ATP synthase subunit C"/>
    <property type="match status" value="1"/>
</dbReference>
<comment type="caution">
    <text evidence="8">The sequence shown here is derived from an EMBL/GenBank/DDBJ whole genome shotgun (WGS) entry which is preliminary data.</text>
</comment>
<evidence type="ECO:0000256" key="5">
    <source>
        <dbReference type="ARBA" id="ARBA00023310"/>
    </source>
</evidence>
<evidence type="ECO:0000313" key="9">
    <source>
        <dbReference type="EMBL" id="HIP90735.1"/>
    </source>
</evidence>
<dbReference type="InterPro" id="IPR036079">
    <property type="entry name" value="ATPase_csu/dsu_sf"/>
</dbReference>
<evidence type="ECO:0000256" key="4">
    <source>
        <dbReference type="ARBA" id="ARBA00023065"/>
    </source>
</evidence>
<dbReference type="GO" id="GO:0033179">
    <property type="term" value="C:proton-transporting V-type ATPase, V0 domain"/>
    <property type="evidence" value="ECO:0007669"/>
    <property type="project" value="InterPro"/>
</dbReference>
<keyword evidence="6 7" id="KW-0472">Membrane</keyword>
<dbReference type="GO" id="GO:0005524">
    <property type="term" value="F:ATP binding"/>
    <property type="evidence" value="ECO:0007669"/>
    <property type="project" value="UniProtKB-UniRule"/>
</dbReference>
<comment type="function">
    <text evidence="6">Component of the A-type ATP synthase that produces ATP from ADP in the presence of a proton gradient across the membrane.</text>
</comment>
<dbReference type="InterPro" id="IPR050873">
    <property type="entry name" value="V-ATPase_V0D/AC39_subunit"/>
</dbReference>
<dbReference type="EMBL" id="DQUO01000002">
    <property type="protein sequence ID" value="HIP90735.1"/>
    <property type="molecule type" value="Genomic_DNA"/>
</dbReference>
<reference evidence="8" key="1">
    <citation type="journal article" date="2020" name="ISME J.">
        <title>Gammaproteobacteria mediating utilization of methyl-, sulfur- and petroleum organic compounds in deep ocean hydrothermal plumes.</title>
        <authorList>
            <person name="Zhou Z."/>
            <person name="Liu Y."/>
            <person name="Pan J."/>
            <person name="Cron B.R."/>
            <person name="Toner B.M."/>
            <person name="Anantharaman K."/>
            <person name="Breier J.A."/>
            <person name="Dick G.J."/>
            <person name="Li M."/>
        </authorList>
    </citation>
    <scope>NUCLEOTIDE SEQUENCE</scope>
    <source>
        <strain evidence="8">SZUA-1453</strain>
        <strain evidence="9">SZUA-1471</strain>
    </source>
</reference>
<dbReference type="Gene3D" id="1.10.132.50">
    <property type="entry name" value="ATP synthase (C/AC39) subunit, domain 3"/>
    <property type="match status" value="1"/>
</dbReference>
<dbReference type="InterPro" id="IPR014272">
    <property type="entry name" value="ATPase_V0-cplx_csu"/>
</dbReference>
<dbReference type="PANTHER" id="PTHR38682">
    <property type="entry name" value="V-TYPE ATP SYNTHASE SUBUNIT C"/>
    <property type="match status" value="1"/>
</dbReference>
<keyword evidence="3 6" id="KW-0375">Hydrogen ion transport</keyword>
<keyword evidence="6" id="KW-1003">Cell membrane</keyword>
<sequence length="384" mass="43965">MGLEEVIPWISYDMFVTLLILAGLLIFLSVIVYIIKYLIDNAPYAYVNARVRGMEAKLLDDHKFNELIEAGSLVEVIGLLEDTEYSRYISTTSKDRFSIEKSLDMHLAHIYKTLAEISPEKAKKVLKLFEKRYDIRNIKTILRAKYAGLDGESTFKMLIPIGTIPENRLRELCEAKTVEEVVTGLEGTEYGKILSEKLSEYEEYNNLLPLELALDKYLYHSLWRTVKIEGANEDIFKEFIGKMIDVENLKVILRCKREGVPSEVTLNYLLDVGYELAPWKLKELAEGESIEGVISSLEDSEYGNILAEHLEEYERSKSVFVFEKVLDNYILEVGKRLSLRQPFGVGPIIGFLTSKEMEVKKLRAIINGKIEGLSPRDIKELITN</sequence>
<dbReference type="InterPro" id="IPR002843">
    <property type="entry name" value="ATPase_V0-cplx_csu/dsu"/>
</dbReference>
<protein>
    <recommendedName>
        <fullName evidence="6">A-type ATP synthase subunit C</fullName>
    </recommendedName>
</protein>
<keyword evidence="7" id="KW-0812">Transmembrane</keyword>
<dbReference type="AlphaFoldDB" id="A0A833DZW6"/>
<dbReference type="InterPro" id="IPR044911">
    <property type="entry name" value="V-type_ATPase_csu/dsu_dom_3"/>
</dbReference>
<proteinExistence type="inferred from homology"/>
<accession>A0A833DZW6</accession>
<dbReference type="Pfam" id="PF01992">
    <property type="entry name" value="vATP-synt_AC39"/>
    <property type="match status" value="1"/>
</dbReference>
<comment type="subunit">
    <text evidence="6">Has multiple subunits with at least A(3), B(3), C, D, E, F, H, I and proteolipid K(x).</text>
</comment>
<evidence type="ECO:0000313" key="10">
    <source>
        <dbReference type="Proteomes" id="UP000643554"/>
    </source>
</evidence>
<dbReference type="HAMAP" id="MF_00314">
    <property type="entry name" value="ATP_synth_C_arch"/>
    <property type="match status" value="1"/>
</dbReference>
<evidence type="ECO:0000256" key="2">
    <source>
        <dbReference type="ARBA" id="ARBA00022448"/>
    </source>
</evidence>
<keyword evidence="2 6" id="KW-0813">Transport</keyword>
<dbReference type="Gene3D" id="1.20.1690.10">
    <property type="entry name" value="V-type ATP synthase subunit C domain"/>
    <property type="match status" value="2"/>
</dbReference>